<dbReference type="RefSeq" id="WP_317966641.1">
    <property type="nucleotide sequence ID" value="NZ_CP129118.1"/>
</dbReference>
<dbReference type="InterPro" id="IPR001119">
    <property type="entry name" value="SLH_dom"/>
</dbReference>
<feature type="domain" description="SLH" evidence="2">
    <location>
        <begin position="93"/>
        <end position="147"/>
    </location>
</feature>
<organism evidence="3 4">
    <name type="scientific">Sporosarcina oncorhynchi</name>
    <dbReference type="NCBI Taxonomy" id="3056444"/>
    <lineage>
        <taxon>Bacteria</taxon>
        <taxon>Bacillati</taxon>
        <taxon>Bacillota</taxon>
        <taxon>Bacilli</taxon>
        <taxon>Bacillales</taxon>
        <taxon>Caryophanaceae</taxon>
        <taxon>Sporosarcina</taxon>
    </lineage>
</organism>
<keyword evidence="4" id="KW-1185">Reference proteome</keyword>
<dbReference type="Proteomes" id="UP001303902">
    <property type="component" value="Chromosome"/>
</dbReference>
<name>A0ABZ0L5X2_9BACL</name>
<proteinExistence type="predicted"/>
<accession>A0ABZ0L5X2</accession>
<keyword evidence="1" id="KW-0732">Signal</keyword>
<dbReference type="Pfam" id="PF00395">
    <property type="entry name" value="SLH"/>
    <property type="match status" value="3"/>
</dbReference>
<evidence type="ECO:0000313" key="4">
    <source>
        <dbReference type="Proteomes" id="UP001303902"/>
    </source>
</evidence>
<dbReference type="InterPro" id="IPR051465">
    <property type="entry name" value="Cell_Envelope_Struct_Comp"/>
</dbReference>
<dbReference type="PANTHER" id="PTHR43308:SF5">
    <property type="entry name" value="S-LAYER PROTEIN _ PEPTIDOGLYCAN ENDO-BETA-N-ACETYLGLUCOSAMINIDASE"/>
    <property type="match status" value="1"/>
</dbReference>
<dbReference type="EMBL" id="CP129118">
    <property type="protein sequence ID" value="WOV86981.1"/>
    <property type="molecule type" value="Genomic_DNA"/>
</dbReference>
<feature type="signal peptide" evidence="1">
    <location>
        <begin position="1"/>
        <end position="27"/>
    </location>
</feature>
<dbReference type="PANTHER" id="PTHR43308">
    <property type="entry name" value="OUTER MEMBRANE PROTEIN ALPHA-RELATED"/>
    <property type="match status" value="1"/>
</dbReference>
<dbReference type="PROSITE" id="PS51272">
    <property type="entry name" value="SLH"/>
    <property type="match status" value="3"/>
</dbReference>
<gene>
    <name evidence="3" type="ORF">QWT69_14045</name>
</gene>
<feature type="domain" description="SLH" evidence="2">
    <location>
        <begin position="148"/>
        <end position="210"/>
    </location>
</feature>
<reference evidence="3 4" key="1">
    <citation type="submission" date="2023-06" db="EMBL/GenBank/DDBJ databases">
        <title>Sporosarcina sp. nov., isolated from Korean tranditional fermented seafood 'Jeotgal'.</title>
        <authorList>
            <person name="Yang A.I."/>
            <person name="Shin N.-R."/>
        </authorList>
    </citation>
    <scope>NUCLEOTIDE SEQUENCE [LARGE SCALE GENOMIC DNA]</scope>
    <source>
        <strain evidence="3 4">T2O-4</strain>
    </source>
</reference>
<evidence type="ECO:0000313" key="3">
    <source>
        <dbReference type="EMBL" id="WOV86981.1"/>
    </source>
</evidence>
<feature type="chain" id="PRO_5046095207" evidence="1">
    <location>
        <begin position="28"/>
        <end position="378"/>
    </location>
</feature>
<sequence>MKNKLGKIVMAAVLVVPMLFMPTGAEAAVKDPFKDVSKNSPYVDIVHEMRDKNIISGYANGEFRPEESISRKHAAALVNRAVKLPARKPFVKFKDVSPKNAYFNDIKKLQQAGIFEADAKGNLYPNKPITRAEMAKVLTIAFQLDVQTELNFVDVPKNHPASQYVRALYSNGITTGDNGKYQPNKPVTRVHYALFLHRILHMNDPVDPTEPAKPLRGQLGVYTEEQMEWGNTEYVAYQMKLLLAQKVTRYPEAYRLPDSNKEAYGKKREIDMNSAGSGYSQMAKENIQYLKRFVKKGSELDQILDRWDAGDFSNVKNEYVNLVGIADPEYFVWCDEDKCLDTTQLHVWTEEAEEFYIRTVFGQRGLNLHRQQWGTKEQ</sequence>
<evidence type="ECO:0000259" key="2">
    <source>
        <dbReference type="PROSITE" id="PS51272"/>
    </source>
</evidence>
<feature type="domain" description="SLH" evidence="2">
    <location>
        <begin position="29"/>
        <end position="92"/>
    </location>
</feature>
<protein>
    <submittedName>
        <fullName evidence="3">S-layer homology domain-containing protein</fullName>
    </submittedName>
</protein>
<evidence type="ECO:0000256" key="1">
    <source>
        <dbReference type="SAM" id="SignalP"/>
    </source>
</evidence>